<dbReference type="CDD" id="cd07067">
    <property type="entry name" value="HP_PGM_like"/>
    <property type="match status" value="1"/>
</dbReference>
<dbReference type="Proteomes" id="UP001597264">
    <property type="component" value="Unassembled WGS sequence"/>
</dbReference>
<dbReference type="InterPro" id="IPR013078">
    <property type="entry name" value="His_Pase_superF_clade-1"/>
</dbReference>
<comment type="caution">
    <text evidence="1">The sequence shown here is derived from an EMBL/GenBank/DDBJ whole genome shotgun (WGS) entry which is preliminary data.</text>
</comment>
<dbReference type="EMBL" id="JBHTLR010000007">
    <property type="protein sequence ID" value="MFD1216090.1"/>
    <property type="molecule type" value="Genomic_DNA"/>
</dbReference>
<sequence length="153" mass="16845">MLLFVLRHGHAEPFSNSDETRALTDEGREEVRAVCKERASELAQVRTIWASPFVRTRQTAKIVAETFGLEVEINENLTGDTPVQQLMDVLAEADEALFPLLLVSHQPLVGSLVNGLCGTGNEHPLGTASLACLKADVWARDCAELEWLQHKPS</sequence>
<protein>
    <submittedName>
        <fullName evidence="1">Phosphohistidine phosphatase SixA</fullName>
    </submittedName>
</protein>
<dbReference type="RefSeq" id="WP_230438203.1">
    <property type="nucleotide sequence ID" value="NZ_CP087715.1"/>
</dbReference>
<evidence type="ECO:0000313" key="2">
    <source>
        <dbReference type="Proteomes" id="UP001597264"/>
    </source>
</evidence>
<dbReference type="Gene3D" id="3.40.50.1240">
    <property type="entry name" value="Phosphoglycerate mutase-like"/>
    <property type="match status" value="1"/>
</dbReference>
<evidence type="ECO:0000313" key="1">
    <source>
        <dbReference type="EMBL" id="MFD1216090.1"/>
    </source>
</evidence>
<proteinExistence type="predicted"/>
<gene>
    <name evidence="1" type="primary">sixA</name>
    <name evidence="1" type="ORF">ACFQ2X_05735</name>
</gene>
<reference evidence="2" key="1">
    <citation type="journal article" date="2019" name="Int. J. Syst. Evol. Microbiol.">
        <title>The Global Catalogue of Microorganisms (GCM) 10K type strain sequencing project: providing services to taxonomists for standard genome sequencing and annotation.</title>
        <authorList>
            <consortium name="The Broad Institute Genomics Platform"/>
            <consortium name="The Broad Institute Genome Sequencing Center for Infectious Disease"/>
            <person name="Wu L."/>
            <person name="Ma J."/>
        </authorList>
    </citation>
    <scope>NUCLEOTIDE SEQUENCE [LARGE SCALE GENOMIC DNA]</scope>
    <source>
        <strain evidence="2">CCUG 54356</strain>
    </source>
</reference>
<organism evidence="1 2">
    <name type="scientific">Microbulbifer celer</name>
    <dbReference type="NCBI Taxonomy" id="435905"/>
    <lineage>
        <taxon>Bacteria</taxon>
        <taxon>Pseudomonadati</taxon>
        <taxon>Pseudomonadota</taxon>
        <taxon>Gammaproteobacteria</taxon>
        <taxon>Cellvibrionales</taxon>
        <taxon>Microbulbiferaceae</taxon>
        <taxon>Microbulbifer</taxon>
    </lineage>
</organism>
<dbReference type="InterPro" id="IPR029033">
    <property type="entry name" value="His_PPase_superfam"/>
</dbReference>
<keyword evidence="2" id="KW-1185">Reference proteome</keyword>
<accession>A0ABW3U8D2</accession>
<dbReference type="NCBIfam" id="TIGR00249">
    <property type="entry name" value="sixA"/>
    <property type="match status" value="1"/>
</dbReference>
<dbReference type="Pfam" id="PF00300">
    <property type="entry name" value="His_Phos_1"/>
    <property type="match status" value="1"/>
</dbReference>
<dbReference type="InterPro" id="IPR004449">
    <property type="entry name" value="SixA"/>
</dbReference>
<name>A0ABW3U8D2_9GAMM</name>
<dbReference type="SUPFAM" id="SSF53254">
    <property type="entry name" value="Phosphoglycerate mutase-like"/>
    <property type="match status" value="1"/>
</dbReference>
<dbReference type="SMART" id="SM00855">
    <property type="entry name" value="PGAM"/>
    <property type="match status" value="1"/>
</dbReference>